<gene>
    <name evidence="2" type="ORF">TNCT_422521</name>
</gene>
<organism evidence="2 3">
    <name type="scientific">Trichonephila clavata</name>
    <name type="common">Joro spider</name>
    <name type="synonym">Nephila clavata</name>
    <dbReference type="NCBI Taxonomy" id="2740835"/>
    <lineage>
        <taxon>Eukaryota</taxon>
        <taxon>Metazoa</taxon>
        <taxon>Ecdysozoa</taxon>
        <taxon>Arthropoda</taxon>
        <taxon>Chelicerata</taxon>
        <taxon>Arachnida</taxon>
        <taxon>Araneae</taxon>
        <taxon>Araneomorphae</taxon>
        <taxon>Entelegynae</taxon>
        <taxon>Araneoidea</taxon>
        <taxon>Nephilidae</taxon>
        <taxon>Trichonephila</taxon>
    </lineage>
</organism>
<accession>A0A8X6IID6</accession>
<dbReference type="Proteomes" id="UP000887116">
    <property type="component" value="Unassembled WGS sequence"/>
</dbReference>
<evidence type="ECO:0000313" key="2">
    <source>
        <dbReference type="EMBL" id="GFQ77760.1"/>
    </source>
</evidence>
<evidence type="ECO:0000256" key="1">
    <source>
        <dbReference type="SAM" id="MobiDB-lite"/>
    </source>
</evidence>
<keyword evidence="3" id="KW-1185">Reference proteome</keyword>
<comment type="caution">
    <text evidence="2">The sequence shown here is derived from an EMBL/GenBank/DDBJ whole genome shotgun (WGS) entry which is preliminary data.</text>
</comment>
<sequence length="76" mass="8379">MMRVGQATAESTACQDMPEMKETRLKNGSNKRCPERKCSSLGGQSSYETVLDEKGSMYTPSLKGDRDNMSKPTLAK</sequence>
<reference evidence="2" key="1">
    <citation type="submission" date="2020-07" db="EMBL/GenBank/DDBJ databases">
        <title>Multicomponent nature underlies the extraordinary mechanical properties of spider dragline silk.</title>
        <authorList>
            <person name="Kono N."/>
            <person name="Nakamura H."/>
            <person name="Mori M."/>
            <person name="Yoshida Y."/>
            <person name="Ohtoshi R."/>
            <person name="Malay A.D."/>
            <person name="Moran D.A.P."/>
            <person name="Tomita M."/>
            <person name="Numata K."/>
            <person name="Arakawa K."/>
        </authorList>
    </citation>
    <scope>NUCLEOTIDE SEQUENCE</scope>
</reference>
<dbReference type="AlphaFoldDB" id="A0A8X6IID6"/>
<feature type="region of interest" description="Disordered" evidence="1">
    <location>
        <begin position="1"/>
        <end position="76"/>
    </location>
</feature>
<proteinExistence type="predicted"/>
<name>A0A8X6IID6_TRICU</name>
<dbReference type="EMBL" id="BMAO01002036">
    <property type="protein sequence ID" value="GFQ77760.1"/>
    <property type="molecule type" value="Genomic_DNA"/>
</dbReference>
<protein>
    <submittedName>
        <fullName evidence="2">Uncharacterized protein</fullName>
    </submittedName>
</protein>
<evidence type="ECO:0000313" key="3">
    <source>
        <dbReference type="Proteomes" id="UP000887116"/>
    </source>
</evidence>